<evidence type="ECO:0000313" key="8">
    <source>
        <dbReference type="EMBL" id="KEH33988.1"/>
    </source>
</evidence>
<dbReference type="InterPro" id="IPR041118">
    <property type="entry name" value="Rx_N"/>
</dbReference>
<feature type="domain" description="Disease resistance R13L4/SHOC-2-like LRR" evidence="7">
    <location>
        <begin position="439"/>
        <end position="553"/>
    </location>
</feature>
<dbReference type="GO" id="GO:0043531">
    <property type="term" value="F:ADP binding"/>
    <property type="evidence" value="ECO:0007669"/>
    <property type="project" value="InterPro"/>
</dbReference>
<dbReference type="SUPFAM" id="SSF52047">
    <property type="entry name" value="RNI-like"/>
    <property type="match status" value="1"/>
</dbReference>
<dbReference type="InterPro" id="IPR002182">
    <property type="entry name" value="NB-ARC"/>
</dbReference>
<feature type="domain" description="NB-ARC" evidence="5">
    <location>
        <begin position="166"/>
        <end position="268"/>
    </location>
</feature>
<dbReference type="Proteomes" id="UP000002051">
    <property type="component" value="Chromosome 3"/>
</dbReference>
<reference evidence="9" key="3">
    <citation type="submission" date="2015-04" db="UniProtKB">
        <authorList>
            <consortium name="EnsemblPlants"/>
        </authorList>
    </citation>
    <scope>IDENTIFICATION</scope>
    <source>
        <strain evidence="9">cv. Jemalong A17</strain>
    </source>
</reference>
<dbReference type="EMBL" id="CM001219">
    <property type="protein sequence ID" value="KEH33988.1"/>
    <property type="molecule type" value="Genomic_DNA"/>
</dbReference>
<dbReference type="Pfam" id="PF23598">
    <property type="entry name" value="LRR_14"/>
    <property type="match status" value="1"/>
</dbReference>
<keyword evidence="3" id="KW-0611">Plant defense</keyword>
<evidence type="ECO:0000256" key="1">
    <source>
        <dbReference type="ARBA" id="ARBA00022737"/>
    </source>
</evidence>
<accession>A0A072UY16</accession>
<feature type="region of interest" description="Disordered" evidence="4">
    <location>
        <begin position="107"/>
        <end position="141"/>
    </location>
</feature>
<dbReference type="STRING" id="3880.A0A072UY16"/>
<dbReference type="SUPFAM" id="SSF52540">
    <property type="entry name" value="P-loop containing nucleoside triphosphate hydrolases"/>
    <property type="match status" value="1"/>
</dbReference>
<dbReference type="Pfam" id="PF00931">
    <property type="entry name" value="NB-ARC"/>
    <property type="match status" value="1"/>
</dbReference>
<evidence type="ECO:0000256" key="2">
    <source>
        <dbReference type="ARBA" id="ARBA00022741"/>
    </source>
</evidence>
<evidence type="ECO:0000313" key="10">
    <source>
        <dbReference type="Proteomes" id="UP000002051"/>
    </source>
</evidence>
<gene>
    <name evidence="8" type="ordered locus">MTR_3g056610</name>
</gene>
<dbReference type="Gene3D" id="1.10.8.430">
    <property type="entry name" value="Helical domain of apoptotic protease-activating factors"/>
    <property type="match status" value="1"/>
</dbReference>
<dbReference type="InterPro" id="IPR027417">
    <property type="entry name" value="P-loop_NTPase"/>
</dbReference>
<proteinExistence type="predicted"/>
<dbReference type="Gene3D" id="3.80.10.10">
    <property type="entry name" value="Ribonuclease Inhibitor"/>
    <property type="match status" value="1"/>
</dbReference>
<keyword evidence="2" id="KW-0547">Nucleotide-binding</keyword>
<sequence>MIRGVPKEIAELKDELERIEVFINDADRRADDVEDKKIKDMIKQLIEASFHMEDVIDDYIFHEEQHAPDPGCAAGAVDLVKTKILRLQIAYKIQNIKSQIREIKETSEKDHGFHIQSSSDKPSSSSASSDKPSSSSATNRNTSLFQNLRDAPLYLDEADVVGFDEPRDKLIDWLIEGRAERTVVSIVGMGGLGKTTLAKKIFDNRKVVKHFDCHEWITVSRPYNIETLLRDILLEIYKQQGKDPPQSLHQMDRKPLVDEVRNYLQGKRNKDVADACKKSFGKVHELERLSEEQSLELFKKKAFHDLDGFCPENLFDISSKIVEKCKGLPLAIVVTGDILSRKVRNPIEWSKFSENINVELEEYSTIRKNLGFSYHDLPYNLKSCFLYFGFYPEDYIVRSKVLTRQWIAEGFVKEVKGRTLEEVGEGYLIELVRRSLVQGSLNHLKYFEFLMIGGRDFGIPKSIGMLVNLETLDLRHRMTENRNMPKEICMLRKLRHFLGIRMSLIELKDSIGGMTSLQTLNSVCLDDKEDENDNRVVELIEDLGKLNQLRELVLLGKSPPPRLQRVKLYGYFKKLPEWISKLQNLVKLRVMLTKQGNDAMKLLQSMRKLLSLYVSGSDDYEDKLERLHFQDGWFMNLKELTIFGLDNLSYIVIDEGDGHQWI</sequence>
<evidence type="ECO:0000313" key="9">
    <source>
        <dbReference type="EnsemblPlants" id="KEH33988"/>
    </source>
</evidence>
<organism evidence="8 10">
    <name type="scientific">Medicago truncatula</name>
    <name type="common">Barrel medic</name>
    <name type="synonym">Medicago tribuloides</name>
    <dbReference type="NCBI Taxonomy" id="3880"/>
    <lineage>
        <taxon>Eukaryota</taxon>
        <taxon>Viridiplantae</taxon>
        <taxon>Streptophyta</taxon>
        <taxon>Embryophyta</taxon>
        <taxon>Tracheophyta</taxon>
        <taxon>Spermatophyta</taxon>
        <taxon>Magnoliopsida</taxon>
        <taxon>eudicotyledons</taxon>
        <taxon>Gunneridae</taxon>
        <taxon>Pentapetalae</taxon>
        <taxon>rosids</taxon>
        <taxon>fabids</taxon>
        <taxon>Fabales</taxon>
        <taxon>Fabaceae</taxon>
        <taxon>Papilionoideae</taxon>
        <taxon>50 kb inversion clade</taxon>
        <taxon>NPAAA clade</taxon>
        <taxon>Hologalegina</taxon>
        <taxon>IRL clade</taxon>
        <taxon>Trifolieae</taxon>
        <taxon>Medicago</taxon>
    </lineage>
</organism>
<protein>
    <submittedName>
        <fullName evidence="8">NB-ARC domain disease resistance protein</fullName>
    </submittedName>
</protein>
<dbReference type="Gene3D" id="3.40.50.300">
    <property type="entry name" value="P-loop containing nucleotide triphosphate hydrolases"/>
    <property type="match status" value="1"/>
</dbReference>
<dbReference type="PRINTS" id="PR00364">
    <property type="entry name" value="DISEASERSIST"/>
</dbReference>
<dbReference type="AlphaFoldDB" id="A0A072UY16"/>
<dbReference type="Gene3D" id="1.20.5.4130">
    <property type="match status" value="1"/>
</dbReference>
<reference evidence="8 10" key="1">
    <citation type="journal article" date="2011" name="Nature">
        <title>The Medicago genome provides insight into the evolution of rhizobial symbioses.</title>
        <authorList>
            <person name="Young N.D."/>
            <person name="Debelle F."/>
            <person name="Oldroyd G.E."/>
            <person name="Geurts R."/>
            <person name="Cannon S.B."/>
            <person name="Udvardi M.K."/>
            <person name="Benedito V.A."/>
            <person name="Mayer K.F."/>
            <person name="Gouzy J."/>
            <person name="Schoof H."/>
            <person name="Van de Peer Y."/>
            <person name="Proost S."/>
            <person name="Cook D.R."/>
            <person name="Meyers B.C."/>
            <person name="Spannagl M."/>
            <person name="Cheung F."/>
            <person name="De Mita S."/>
            <person name="Krishnakumar V."/>
            <person name="Gundlach H."/>
            <person name="Zhou S."/>
            <person name="Mudge J."/>
            <person name="Bharti A.K."/>
            <person name="Murray J.D."/>
            <person name="Naoumkina M.A."/>
            <person name="Rosen B."/>
            <person name="Silverstein K.A."/>
            <person name="Tang H."/>
            <person name="Rombauts S."/>
            <person name="Zhao P.X."/>
            <person name="Zhou P."/>
            <person name="Barbe V."/>
            <person name="Bardou P."/>
            <person name="Bechner M."/>
            <person name="Bellec A."/>
            <person name="Berger A."/>
            <person name="Berges H."/>
            <person name="Bidwell S."/>
            <person name="Bisseling T."/>
            <person name="Choisne N."/>
            <person name="Couloux A."/>
            <person name="Denny R."/>
            <person name="Deshpande S."/>
            <person name="Dai X."/>
            <person name="Doyle J.J."/>
            <person name="Dudez A.M."/>
            <person name="Farmer A.D."/>
            <person name="Fouteau S."/>
            <person name="Franken C."/>
            <person name="Gibelin C."/>
            <person name="Gish J."/>
            <person name="Goldstein S."/>
            <person name="Gonzalez A.J."/>
            <person name="Green P.J."/>
            <person name="Hallab A."/>
            <person name="Hartog M."/>
            <person name="Hua A."/>
            <person name="Humphray S.J."/>
            <person name="Jeong D.H."/>
            <person name="Jing Y."/>
            <person name="Jocker A."/>
            <person name="Kenton S.M."/>
            <person name="Kim D.J."/>
            <person name="Klee K."/>
            <person name="Lai H."/>
            <person name="Lang C."/>
            <person name="Lin S."/>
            <person name="Macmil S.L."/>
            <person name="Magdelenat G."/>
            <person name="Matthews L."/>
            <person name="McCorrison J."/>
            <person name="Monaghan E.L."/>
            <person name="Mun J.H."/>
            <person name="Najar F.Z."/>
            <person name="Nicholson C."/>
            <person name="Noirot C."/>
            <person name="O'Bleness M."/>
            <person name="Paule C.R."/>
            <person name="Poulain J."/>
            <person name="Prion F."/>
            <person name="Qin B."/>
            <person name="Qu C."/>
            <person name="Retzel E.F."/>
            <person name="Riddle C."/>
            <person name="Sallet E."/>
            <person name="Samain S."/>
            <person name="Samson N."/>
            <person name="Sanders I."/>
            <person name="Saurat O."/>
            <person name="Scarpelli C."/>
            <person name="Schiex T."/>
            <person name="Segurens B."/>
            <person name="Severin A.J."/>
            <person name="Sherrier D.J."/>
            <person name="Shi R."/>
            <person name="Sims S."/>
            <person name="Singer S.R."/>
            <person name="Sinharoy S."/>
            <person name="Sterck L."/>
            <person name="Viollet A."/>
            <person name="Wang B.B."/>
            <person name="Wang K."/>
            <person name="Wang M."/>
            <person name="Wang X."/>
            <person name="Warfsmann J."/>
            <person name="Weissenbach J."/>
            <person name="White D.D."/>
            <person name="White J.D."/>
            <person name="Wiley G.B."/>
            <person name="Wincker P."/>
            <person name="Xing Y."/>
            <person name="Yang L."/>
            <person name="Yao Z."/>
            <person name="Ying F."/>
            <person name="Zhai J."/>
            <person name="Zhou L."/>
            <person name="Zuber A."/>
            <person name="Denarie J."/>
            <person name="Dixon R.A."/>
            <person name="May G.D."/>
            <person name="Schwartz D.C."/>
            <person name="Rogers J."/>
            <person name="Quetier F."/>
            <person name="Town C.D."/>
            <person name="Roe B.A."/>
        </authorList>
    </citation>
    <scope>NUCLEOTIDE SEQUENCE [LARGE SCALE GENOMIC DNA]</scope>
    <source>
        <strain evidence="8">A17</strain>
        <strain evidence="9 10">cv. Jemalong A17</strain>
    </source>
</reference>
<reference evidence="8 10" key="2">
    <citation type="journal article" date="2014" name="BMC Genomics">
        <title>An improved genome release (version Mt4.0) for the model legume Medicago truncatula.</title>
        <authorList>
            <person name="Tang H."/>
            <person name="Krishnakumar V."/>
            <person name="Bidwell S."/>
            <person name="Rosen B."/>
            <person name="Chan A."/>
            <person name="Zhou S."/>
            <person name="Gentzbittel L."/>
            <person name="Childs K.L."/>
            <person name="Yandell M."/>
            <person name="Gundlach H."/>
            <person name="Mayer K.F."/>
            <person name="Schwartz D.C."/>
            <person name="Town C.D."/>
        </authorList>
    </citation>
    <scope>GENOME REANNOTATION</scope>
    <source>
        <strain evidence="8">A17</strain>
        <strain evidence="9 10">cv. Jemalong A17</strain>
    </source>
</reference>
<dbReference type="InterPro" id="IPR042197">
    <property type="entry name" value="Apaf_helical"/>
</dbReference>
<evidence type="ECO:0000259" key="7">
    <source>
        <dbReference type="Pfam" id="PF23598"/>
    </source>
</evidence>
<dbReference type="EnsemblPlants" id="KEH33988">
    <property type="protein sequence ID" value="KEH33988"/>
    <property type="gene ID" value="MTR_3g056610"/>
</dbReference>
<evidence type="ECO:0000259" key="5">
    <source>
        <dbReference type="Pfam" id="PF00931"/>
    </source>
</evidence>
<evidence type="ECO:0000256" key="3">
    <source>
        <dbReference type="ARBA" id="ARBA00022821"/>
    </source>
</evidence>
<feature type="compositionally biased region" description="Low complexity" evidence="4">
    <location>
        <begin position="117"/>
        <end position="137"/>
    </location>
</feature>
<keyword evidence="1" id="KW-0677">Repeat</keyword>
<dbReference type="FunFam" id="1.10.10.10:FF:000322">
    <property type="entry name" value="Probable disease resistance protein At1g63360"/>
    <property type="match status" value="1"/>
</dbReference>
<dbReference type="InterPro" id="IPR032675">
    <property type="entry name" value="LRR_dom_sf"/>
</dbReference>
<dbReference type="HOGENOM" id="CLU_000837_25_4_1"/>
<dbReference type="PANTHER" id="PTHR23155">
    <property type="entry name" value="DISEASE RESISTANCE PROTEIN RP"/>
    <property type="match status" value="1"/>
</dbReference>
<keyword evidence="10" id="KW-1185">Reference proteome</keyword>
<dbReference type="GO" id="GO:0006952">
    <property type="term" value="P:defense response"/>
    <property type="evidence" value="ECO:0007669"/>
    <property type="project" value="UniProtKB-KW"/>
</dbReference>
<evidence type="ECO:0000259" key="6">
    <source>
        <dbReference type="Pfam" id="PF18052"/>
    </source>
</evidence>
<dbReference type="InterPro" id="IPR044974">
    <property type="entry name" value="Disease_R_plants"/>
</dbReference>
<dbReference type="PANTHER" id="PTHR23155:SF1052">
    <property type="entry name" value="DISEASE RESISTANCE PROTEIN RPM1"/>
    <property type="match status" value="1"/>
</dbReference>
<dbReference type="CDD" id="cd14798">
    <property type="entry name" value="RX-CC_like"/>
    <property type="match status" value="1"/>
</dbReference>
<dbReference type="Pfam" id="PF18052">
    <property type="entry name" value="Rx_N"/>
    <property type="match status" value="1"/>
</dbReference>
<dbReference type="GO" id="GO:0051707">
    <property type="term" value="P:response to other organism"/>
    <property type="evidence" value="ECO:0007669"/>
    <property type="project" value="UniProtKB-ARBA"/>
</dbReference>
<feature type="domain" description="Disease resistance N-terminal" evidence="6">
    <location>
        <begin position="2"/>
        <end position="68"/>
    </location>
</feature>
<dbReference type="InterPro" id="IPR055414">
    <property type="entry name" value="LRR_R13L4/SHOC2-like"/>
</dbReference>
<evidence type="ECO:0000256" key="4">
    <source>
        <dbReference type="SAM" id="MobiDB-lite"/>
    </source>
</evidence>
<dbReference type="InterPro" id="IPR038005">
    <property type="entry name" value="RX-like_CC"/>
</dbReference>
<name>A0A072UY16_MEDTR</name>